<organism evidence="1 2">
    <name type="scientific">Singulisphaera acidiphila (strain ATCC BAA-1392 / DSM 18658 / VKM B-2454 / MOB10)</name>
    <dbReference type="NCBI Taxonomy" id="886293"/>
    <lineage>
        <taxon>Bacteria</taxon>
        <taxon>Pseudomonadati</taxon>
        <taxon>Planctomycetota</taxon>
        <taxon>Planctomycetia</taxon>
        <taxon>Isosphaerales</taxon>
        <taxon>Isosphaeraceae</taxon>
        <taxon>Singulisphaera</taxon>
    </lineage>
</organism>
<dbReference type="eggNOG" id="ENOG50332JP">
    <property type="taxonomic scope" value="Bacteria"/>
</dbReference>
<dbReference type="AlphaFoldDB" id="L0DAP5"/>
<name>L0DAP5_SINAD</name>
<dbReference type="KEGG" id="saci:Sinac_1970"/>
<keyword evidence="2" id="KW-1185">Reference proteome</keyword>
<dbReference type="STRING" id="886293.Sinac_1970"/>
<dbReference type="Proteomes" id="UP000010798">
    <property type="component" value="Chromosome"/>
</dbReference>
<accession>L0DAP5</accession>
<dbReference type="HOGENOM" id="CLU_182802_0_0_0"/>
<evidence type="ECO:0000313" key="1">
    <source>
        <dbReference type="EMBL" id="AGA26327.1"/>
    </source>
</evidence>
<reference evidence="1 2" key="1">
    <citation type="submission" date="2012-02" db="EMBL/GenBank/DDBJ databases">
        <title>Complete sequence of chromosome of Singulisphaera acidiphila DSM 18658.</title>
        <authorList>
            <consortium name="US DOE Joint Genome Institute (JGI-PGF)"/>
            <person name="Lucas S."/>
            <person name="Copeland A."/>
            <person name="Lapidus A."/>
            <person name="Glavina del Rio T."/>
            <person name="Dalin E."/>
            <person name="Tice H."/>
            <person name="Bruce D."/>
            <person name="Goodwin L."/>
            <person name="Pitluck S."/>
            <person name="Peters L."/>
            <person name="Ovchinnikova G."/>
            <person name="Chertkov O."/>
            <person name="Kyrpides N."/>
            <person name="Mavromatis K."/>
            <person name="Ivanova N."/>
            <person name="Brettin T."/>
            <person name="Detter J.C."/>
            <person name="Han C."/>
            <person name="Larimer F."/>
            <person name="Land M."/>
            <person name="Hauser L."/>
            <person name="Markowitz V."/>
            <person name="Cheng J.-F."/>
            <person name="Hugenholtz P."/>
            <person name="Woyke T."/>
            <person name="Wu D."/>
            <person name="Tindall B."/>
            <person name="Pomrenke H."/>
            <person name="Brambilla E."/>
            <person name="Klenk H.-P."/>
            <person name="Eisen J.A."/>
        </authorList>
    </citation>
    <scope>NUCLEOTIDE SEQUENCE [LARGE SCALE GENOMIC DNA]</scope>
    <source>
        <strain evidence="2">ATCC BAA-1392 / DSM 18658 / VKM B-2454 / MOB10</strain>
    </source>
</reference>
<proteinExistence type="predicted"/>
<sequence>MQLVIDPAGQVHAIYDEDFDLAALGPPVIRRASHVEPGPDGRWHADLAPVAGPVLGPFDRRSEALEAERCWLEAHWLVPQA</sequence>
<evidence type="ECO:0000313" key="2">
    <source>
        <dbReference type="Proteomes" id="UP000010798"/>
    </source>
</evidence>
<gene>
    <name evidence="1" type="ordered locus">Sinac_1970</name>
</gene>
<dbReference type="EMBL" id="CP003364">
    <property type="protein sequence ID" value="AGA26327.1"/>
    <property type="molecule type" value="Genomic_DNA"/>
</dbReference>
<dbReference type="RefSeq" id="WP_015245494.1">
    <property type="nucleotide sequence ID" value="NC_019892.1"/>
</dbReference>
<protein>
    <submittedName>
        <fullName evidence="1">Uncharacterized protein</fullName>
    </submittedName>
</protein>